<dbReference type="PRINTS" id="PR00111">
    <property type="entry name" value="ABHYDROLASE"/>
</dbReference>
<keyword evidence="2" id="KW-0378">Hydrolase</keyword>
<feature type="domain" description="AB hydrolase-1" evidence="1">
    <location>
        <begin position="26"/>
        <end position="148"/>
    </location>
</feature>
<dbReference type="Pfam" id="PF00561">
    <property type="entry name" value="Abhydrolase_1"/>
    <property type="match status" value="1"/>
</dbReference>
<dbReference type="InterPro" id="IPR050266">
    <property type="entry name" value="AB_hydrolase_sf"/>
</dbReference>
<dbReference type="SUPFAM" id="SSF53474">
    <property type="entry name" value="alpha/beta-Hydrolases"/>
    <property type="match status" value="2"/>
</dbReference>
<dbReference type="PANTHER" id="PTHR43798">
    <property type="entry name" value="MONOACYLGLYCEROL LIPASE"/>
    <property type="match status" value="1"/>
</dbReference>
<keyword evidence="3" id="KW-1185">Reference proteome</keyword>
<name>A0A7S6ZUE6_9GAMM</name>
<organism evidence="2 3">
    <name type="scientific">Novilysobacter avium</name>
    <dbReference type="NCBI Taxonomy" id="2781023"/>
    <lineage>
        <taxon>Bacteria</taxon>
        <taxon>Pseudomonadati</taxon>
        <taxon>Pseudomonadota</taxon>
        <taxon>Gammaproteobacteria</taxon>
        <taxon>Lysobacterales</taxon>
        <taxon>Lysobacteraceae</taxon>
        <taxon>Novilysobacter</taxon>
    </lineage>
</organism>
<reference evidence="2 3" key="1">
    <citation type="submission" date="2020-10" db="EMBL/GenBank/DDBJ databases">
        <title>complete genome sequencing of Lysobacter sp. H23M41.</title>
        <authorList>
            <person name="Bae J.-W."/>
            <person name="Lee S.-Y."/>
        </authorList>
    </citation>
    <scope>NUCLEOTIDE SEQUENCE [LARGE SCALE GENOMIC DNA]</scope>
    <source>
        <strain evidence="2 3">H23M41</strain>
    </source>
</reference>
<gene>
    <name evidence="2" type="ORF">INQ42_12695</name>
</gene>
<evidence type="ECO:0000313" key="3">
    <source>
        <dbReference type="Proteomes" id="UP000593932"/>
    </source>
</evidence>
<evidence type="ECO:0000313" key="2">
    <source>
        <dbReference type="EMBL" id="QOW22038.1"/>
    </source>
</evidence>
<dbReference type="RefSeq" id="WP_194034587.1">
    <property type="nucleotide sequence ID" value="NZ_CP063657.1"/>
</dbReference>
<dbReference type="InterPro" id="IPR000073">
    <property type="entry name" value="AB_hydrolase_1"/>
</dbReference>
<dbReference type="Gene3D" id="3.40.50.1820">
    <property type="entry name" value="alpha/beta hydrolase"/>
    <property type="match status" value="2"/>
</dbReference>
<accession>A0A7S6ZUE6</accession>
<dbReference type="EMBL" id="CP063657">
    <property type="protein sequence ID" value="QOW22038.1"/>
    <property type="molecule type" value="Genomic_DNA"/>
</dbReference>
<proteinExistence type="predicted"/>
<dbReference type="InterPro" id="IPR029058">
    <property type="entry name" value="AB_hydrolase_fold"/>
</dbReference>
<sequence>MSVCIHRRFVRIGQRHVHLRHAGQGPVLVLLHQSPQNSRMWLDMIARFADRYTVIAPDTPGFGYSDPLDIAEPSIADLAEATVAVLDASGIDRFAVFGMHTGGLVAAQVAAACPERVTALVVDGYAAFTPAESAIYGDRYLPPFVPAWDGSHLRWLWSRMREQKYFFPWYDDRAEAAMAIDPHTTQSTHEAVMDVLEVGDAYRAGYGAAFRHIEHGFLSTLQPPSLLVFRRGDPLLAHLPRLPELPANVQAVVEEDGIAGMHARMDALLADKLADEASVELIAAGAERSPHCAGGDAGRDPSGGPDGTGWSHRIVACAVGDIALWSHDGADSLRLVLHAPGERPLAPADLAVAGTAAVVAPDLPGHGGSSEIDADLDAGTMVSAILATLGSVPGQLPVTIESHGAAAGYVPALAAALGERLQRVVLHRPWLLEGDETATLLAQLPDPQLLRAGGHLDETWQWERERHLMWPWLKPSAAARRPVAAPTPAQVNDNVVELLRLGERCKPMFREAASPGLAARLGALGVPLAAGSSASTDDYLGRAAALLGEQSATSPTHP</sequence>
<evidence type="ECO:0000259" key="1">
    <source>
        <dbReference type="Pfam" id="PF00561"/>
    </source>
</evidence>
<dbReference type="Proteomes" id="UP000593932">
    <property type="component" value="Chromosome"/>
</dbReference>
<protein>
    <submittedName>
        <fullName evidence="2">Alpha/beta fold hydrolase</fullName>
    </submittedName>
</protein>
<dbReference type="GO" id="GO:0016787">
    <property type="term" value="F:hydrolase activity"/>
    <property type="evidence" value="ECO:0007669"/>
    <property type="project" value="UniProtKB-KW"/>
</dbReference>